<dbReference type="RefSeq" id="WP_106713037.1">
    <property type="nucleotide sequence ID" value="NZ_PGGO01000018.1"/>
</dbReference>
<proteinExistence type="predicted"/>
<dbReference type="SUPFAM" id="SSF51905">
    <property type="entry name" value="FAD/NAD(P)-binding domain"/>
    <property type="match status" value="1"/>
</dbReference>
<accession>A0A2P7BEP6</accession>
<feature type="domain" description="FAD dependent oxidoreductase" evidence="3">
    <location>
        <begin position="27"/>
        <end position="382"/>
    </location>
</feature>
<dbReference type="Pfam" id="PF01266">
    <property type="entry name" value="DAO"/>
    <property type="match status" value="1"/>
</dbReference>
<protein>
    <submittedName>
        <fullName evidence="4">FAD-dependent oxidoreductase</fullName>
    </submittedName>
</protein>
<keyword evidence="5" id="KW-1185">Reference proteome</keyword>
<evidence type="ECO:0000256" key="1">
    <source>
        <dbReference type="ARBA" id="ARBA00023002"/>
    </source>
</evidence>
<feature type="region of interest" description="Disordered" evidence="2">
    <location>
        <begin position="1"/>
        <end position="22"/>
    </location>
</feature>
<dbReference type="GO" id="GO:0016491">
    <property type="term" value="F:oxidoreductase activity"/>
    <property type="evidence" value="ECO:0007669"/>
    <property type="project" value="UniProtKB-KW"/>
</dbReference>
<evidence type="ECO:0000256" key="2">
    <source>
        <dbReference type="SAM" id="MobiDB-lite"/>
    </source>
</evidence>
<dbReference type="OrthoDB" id="9814969at2"/>
<dbReference type="EMBL" id="PGGO01000018">
    <property type="protein sequence ID" value="PSH64902.1"/>
    <property type="molecule type" value="Genomic_DNA"/>
</dbReference>
<evidence type="ECO:0000259" key="3">
    <source>
        <dbReference type="Pfam" id="PF01266"/>
    </source>
</evidence>
<dbReference type="InterPro" id="IPR036188">
    <property type="entry name" value="FAD/NAD-bd_sf"/>
</dbReference>
<keyword evidence="1" id="KW-0560">Oxidoreductase</keyword>
<evidence type="ECO:0000313" key="4">
    <source>
        <dbReference type="EMBL" id="PSH64902.1"/>
    </source>
</evidence>
<dbReference type="PANTHER" id="PTHR13847:SF281">
    <property type="entry name" value="FAD DEPENDENT OXIDOREDUCTASE DOMAIN-CONTAINING PROTEIN"/>
    <property type="match status" value="1"/>
</dbReference>
<dbReference type="GO" id="GO:0005737">
    <property type="term" value="C:cytoplasm"/>
    <property type="evidence" value="ECO:0007669"/>
    <property type="project" value="TreeGrafter"/>
</dbReference>
<dbReference type="PANTHER" id="PTHR13847">
    <property type="entry name" value="SARCOSINE DEHYDROGENASE-RELATED"/>
    <property type="match status" value="1"/>
</dbReference>
<dbReference type="Proteomes" id="UP000241444">
    <property type="component" value="Unassembled WGS sequence"/>
</dbReference>
<dbReference type="Gene3D" id="3.50.50.60">
    <property type="entry name" value="FAD/NAD(P)-binding domain"/>
    <property type="match status" value="1"/>
</dbReference>
<evidence type="ECO:0000313" key="5">
    <source>
        <dbReference type="Proteomes" id="UP000241444"/>
    </source>
</evidence>
<dbReference type="Gene3D" id="3.30.9.10">
    <property type="entry name" value="D-Amino Acid Oxidase, subunit A, domain 2"/>
    <property type="match status" value="1"/>
</dbReference>
<name>A0A2P7BEP6_9HYPH</name>
<dbReference type="InterPro" id="IPR006076">
    <property type="entry name" value="FAD-dep_OxRdtase"/>
</dbReference>
<dbReference type="AlphaFoldDB" id="A0A2P7BEP6"/>
<comment type="caution">
    <text evidence="4">The sequence shown here is derived from an EMBL/GenBank/DDBJ whole genome shotgun (WGS) entry which is preliminary data.</text>
</comment>
<gene>
    <name evidence="4" type="ORF">CU102_20930</name>
</gene>
<organism evidence="4 5">
    <name type="scientific">Phyllobacterium brassicacearum</name>
    <dbReference type="NCBI Taxonomy" id="314235"/>
    <lineage>
        <taxon>Bacteria</taxon>
        <taxon>Pseudomonadati</taxon>
        <taxon>Pseudomonadota</taxon>
        <taxon>Alphaproteobacteria</taxon>
        <taxon>Hyphomicrobiales</taxon>
        <taxon>Phyllobacteriaceae</taxon>
        <taxon>Phyllobacterium</taxon>
    </lineage>
</organism>
<reference evidence="5" key="1">
    <citation type="submission" date="2017-11" db="EMBL/GenBank/DDBJ databases">
        <authorList>
            <person name="Kuznetsova I."/>
            <person name="Sazanova A."/>
            <person name="Chirak E."/>
            <person name="Safronova V."/>
            <person name="Willems A."/>
        </authorList>
    </citation>
    <scope>NUCLEOTIDE SEQUENCE [LARGE SCALE GENOMIC DNA]</scope>
    <source>
        <strain evidence="5">STM 196</strain>
    </source>
</reference>
<sequence>MQFKPYWHDTTPPFTQAEQRSPEGHYDVAIIGGGFTGLSAALQLAKGGARVAVFEAALVGSGASGRNGGHLNNGLAHSFIAAKQHLGAERAKTLYKAFDDSIDTIERIVREENIDCSFRRAGKLKLASKPAHFDGLVRNFEAIHAEIDPDTVLLRRDELAGEVGSSNFHGAMLSRKSAMMHMGRYVTGLAIAAVRQGAAIFENTPVIERKNVNGVNQLVTSRGTTTADNIILATGAYTTDSFPYFRKRIIPVGSFIIATRPLTESEIAATLPGNRTYVTSMNIGNYFRLAPDNRVIFGGRARFSTTSDQRSDTKSGAILRANLVRIFPHLANVEIDYCWGGLVDMTQDRYPRAGFADGVWYAMGYSGHGAQISTQMGIHLADAILGRGDRNPVADLEWPAIPGYSGKPWFLPLVGLYYKMLDTIQ</sequence>